<proteinExistence type="predicted"/>
<protein>
    <submittedName>
        <fullName evidence="1">Uncharacterized protein</fullName>
    </submittedName>
</protein>
<sequence>MHCSLFIISIFASLFFTSSTAADGGWATFQKLSGCHAGQHVDGVSKLKHYFQHFGYINNNHPNLTDDFDDDLESAIKTYQLNFNLETTGTLDDQTLKQLARPRCGVSDVINGSTSMNAGKRKNQPPSPPHPNIHTVARYSFFNGARRWTDLTYAFLPENNLTDSVKSLFSRAFDRWSTVIPMTFNQTTSYSGADIKIGIFRGDHGDGAPFDGKGGVLGHAFAPPDGRFHLDEEEEWAIDGRNLNATSIDMETVVMHEIGHVLGLAHSSVAAAVMYPTVPMGKKKV</sequence>
<name>A0ACB7YH32_9ERIC</name>
<dbReference type="Proteomes" id="UP000828048">
    <property type="component" value="Chromosome 8"/>
</dbReference>
<comment type="caution">
    <text evidence="1">The sequence shown here is derived from an EMBL/GenBank/DDBJ whole genome shotgun (WGS) entry which is preliminary data.</text>
</comment>
<keyword evidence="2" id="KW-1185">Reference proteome</keyword>
<dbReference type="EMBL" id="CM037158">
    <property type="protein sequence ID" value="KAH7852424.1"/>
    <property type="molecule type" value="Genomic_DNA"/>
</dbReference>
<evidence type="ECO:0000313" key="2">
    <source>
        <dbReference type="Proteomes" id="UP000828048"/>
    </source>
</evidence>
<accession>A0ACB7YH32</accession>
<evidence type="ECO:0000313" key="1">
    <source>
        <dbReference type="EMBL" id="KAH7852424.1"/>
    </source>
</evidence>
<reference evidence="1 2" key="1">
    <citation type="journal article" date="2021" name="Hortic Res">
        <title>High-quality reference genome and annotation aids understanding of berry development for evergreen blueberry (Vaccinium darrowii).</title>
        <authorList>
            <person name="Yu J."/>
            <person name="Hulse-Kemp A.M."/>
            <person name="Babiker E."/>
            <person name="Staton M."/>
        </authorList>
    </citation>
    <scope>NUCLEOTIDE SEQUENCE [LARGE SCALE GENOMIC DNA]</scope>
    <source>
        <strain evidence="2">cv. NJ 8807/NJ 8810</strain>
        <tissue evidence="1">Young leaf</tissue>
    </source>
</reference>
<organism evidence="1 2">
    <name type="scientific">Vaccinium darrowii</name>
    <dbReference type="NCBI Taxonomy" id="229202"/>
    <lineage>
        <taxon>Eukaryota</taxon>
        <taxon>Viridiplantae</taxon>
        <taxon>Streptophyta</taxon>
        <taxon>Embryophyta</taxon>
        <taxon>Tracheophyta</taxon>
        <taxon>Spermatophyta</taxon>
        <taxon>Magnoliopsida</taxon>
        <taxon>eudicotyledons</taxon>
        <taxon>Gunneridae</taxon>
        <taxon>Pentapetalae</taxon>
        <taxon>asterids</taxon>
        <taxon>Ericales</taxon>
        <taxon>Ericaceae</taxon>
        <taxon>Vaccinioideae</taxon>
        <taxon>Vaccinieae</taxon>
        <taxon>Vaccinium</taxon>
    </lineage>
</organism>
<gene>
    <name evidence="1" type="ORF">Vadar_024660</name>
</gene>